<dbReference type="Pfam" id="PF16895">
    <property type="entry name" value="DUF5085"/>
    <property type="match status" value="1"/>
</dbReference>
<dbReference type="EMBL" id="CP128355">
    <property type="protein sequence ID" value="XAF71094.1"/>
    <property type="molecule type" value="Genomic_DNA"/>
</dbReference>
<evidence type="ECO:0000313" key="2">
    <source>
        <dbReference type="Proteomes" id="UP001436297"/>
    </source>
</evidence>
<dbReference type="InterPro" id="IPR031664">
    <property type="entry name" value="DUF5085"/>
</dbReference>
<accession>A0ABZ3EE13</accession>
<dbReference type="Proteomes" id="UP001436297">
    <property type="component" value="Chromosome"/>
</dbReference>
<name>A0ABZ3EE13_9STAP</name>
<gene>
    <name evidence="1" type="ORF">QQM35_02950</name>
</gene>
<keyword evidence="2" id="KW-1185">Reference proteome</keyword>
<organism evidence="1 2">
    <name type="scientific">Staphylococcus hsinchuensis</name>
    <dbReference type="NCBI Taxonomy" id="3051183"/>
    <lineage>
        <taxon>Bacteria</taxon>
        <taxon>Bacillati</taxon>
        <taxon>Bacillota</taxon>
        <taxon>Bacilli</taxon>
        <taxon>Bacillales</taxon>
        <taxon>Staphylococcaceae</taxon>
        <taxon>Staphylococcus</taxon>
    </lineage>
</organism>
<sequence>MNKHSYSNIMLKNVAYRTYLDITTDDYQSVFNDFIDLCESKGVKPTGPLNFAITQVDLQKRMNIELFIPVNKAFKSDASLNYRTYFYIGMLLQGRITSNNFIEDEIALLEEMTQFAKENNLTFVSPYYHTFRTDNSGERAWIDVKAKVFEND</sequence>
<evidence type="ECO:0000313" key="1">
    <source>
        <dbReference type="EMBL" id="XAF71094.1"/>
    </source>
</evidence>
<reference evidence="1 2" key="1">
    <citation type="journal article" date="2024" name="Pathogens">
        <title>Staphylococcus hsinchuensis sp. nov., Isolated from Soymilk.</title>
        <authorList>
            <person name="Wang Y.T."/>
            <person name="Lin Y.C."/>
            <person name="Hsieh Y.H."/>
            <person name="Lin Y.T."/>
            <person name="Hamada M."/>
            <person name="Chen C.C."/>
            <person name="Liou J.S."/>
            <person name="Lee A.Y."/>
            <person name="Zhang W.L."/>
            <person name="Chen Y.T."/>
            <person name="Huang C.H."/>
        </authorList>
    </citation>
    <scope>NUCLEOTIDE SEQUENCE [LARGE SCALE GENOMIC DNA]</scope>
    <source>
        <strain evidence="1 2">H164</strain>
    </source>
</reference>
<dbReference type="RefSeq" id="WP_251521761.1">
    <property type="nucleotide sequence ID" value="NZ_CP128355.1"/>
</dbReference>
<protein>
    <submittedName>
        <fullName evidence="1">DUF5085 family protein</fullName>
    </submittedName>
</protein>
<proteinExistence type="predicted"/>